<evidence type="ECO:0000313" key="2">
    <source>
        <dbReference type="Proteomes" id="UP000264353"/>
    </source>
</evidence>
<sequence>MWSNILFDYIPDRIHRFNQVVGLTTFEIFQQWREGNVTMREARPVPRRASTVESRSLRCLGLLEICFQKSSLERWLCSRAD</sequence>
<gene>
    <name evidence="1" type="ORF">BRARA_C03045</name>
</gene>
<dbReference type="EMBL" id="CM010630">
    <property type="protein sequence ID" value="RID71086.1"/>
    <property type="molecule type" value="Genomic_DNA"/>
</dbReference>
<organism evidence="1 2">
    <name type="scientific">Brassica campestris</name>
    <name type="common">Field mustard</name>
    <dbReference type="NCBI Taxonomy" id="3711"/>
    <lineage>
        <taxon>Eukaryota</taxon>
        <taxon>Viridiplantae</taxon>
        <taxon>Streptophyta</taxon>
        <taxon>Embryophyta</taxon>
        <taxon>Tracheophyta</taxon>
        <taxon>Spermatophyta</taxon>
        <taxon>Magnoliopsida</taxon>
        <taxon>eudicotyledons</taxon>
        <taxon>Gunneridae</taxon>
        <taxon>Pentapetalae</taxon>
        <taxon>rosids</taxon>
        <taxon>malvids</taxon>
        <taxon>Brassicales</taxon>
        <taxon>Brassicaceae</taxon>
        <taxon>Brassiceae</taxon>
        <taxon>Brassica</taxon>
    </lineage>
</organism>
<reference evidence="1 2" key="1">
    <citation type="submission" date="2018-06" db="EMBL/GenBank/DDBJ databases">
        <title>WGS assembly of Brassica rapa FPsc.</title>
        <authorList>
            <person name="Bowman J."/>
            <person name="Kohchi T."/>
            <person name="Yamato K."/>
            <person name="Jenkins J."/>
            <person name="Shu S."/>
            <person name="Ishizaki K."/>
            <person name="Yamaoka S."/>
            <person name="Nishihama R."/>
            <person name="Nakamura Y."/>
            <person name="Berger F."/>
            <person name="Adam C."/>
            <person name="Aki S."/>
            <person name="Althoff F."/>
            <person name="Araki T."/>
            <person name="Arteaga-Vazquez M."/>
            <person name="Balasubrmanian S."/>
            <person name="Bauer D."/>
            <person name="Boehm C."/>
            <person name="Briginshaw L."/>
            <person name="Caballero-Perez J."/>
            <person name="Catarino B."/>
            <person name="Chen F."/>
            <person name="Chiyoda S."/>
            <person name="Chovatia M."/>
            <person name="Davies K."/>
            <person name="Delmans M."/>
            <person name="Demura T."/>
            <person name="Dierschke T."/>
            <person name="Dolan L."/>
            <person name="Dorantes-Acosta A."/>
            <person name="Eklund D."/>
            <person name="Florent S."/>
            <person name="Flores-Sandoval E."/>
            <person name="Fujiyama A."/>
            <person name="Fukuzawa H."/>
            <person name="Galik B."/>
            <person name="Grimanelli D."/>
            <person name="Grimwood J."/>
            <person name="Grossniklaus U."/>
            <person name="Hamada T."/>
            <person name="Haseloff J."/>
            <person name="Hetherington A."/>
            <person name="Higo A."/>
            <person name="Hirakawa Y."/>
            <person name="Hundley H."/>
            <person name="Ikeda Y."/>
            <person name="Inoue K."/>
            <person name="Inoue S."/>
            <person name="Ishida S."/>
            <person name="Jia Q."/>
            <person name="Kakita M."/>
            <person name="Kanazawa T."/>
            <person name="Kawai Y."/>
            <person name="Kawashima T."/>
            <person name="Kennedy M."/>
            <person name="Kinose K."/>
            <person name="Kinoshita T."/>
            <person name="Kohara Y."/>
            <person name="Koide E."/>
            <person name="Komatsu K."/>
            <person name="Kopischke S."/>
            <person name="Kubo M."/>
            <person name="Kyozuka J."/>
            <person name="Lagercrantz U."/>
            <person name="Lin S."/>
            <person name="Lindquist E."/>
            <person name="Lipzen A."/>
            <person name="Lu C."/>
            <person name="Luna E."/>
            <person name="Martienssen R."/>
            <person name="Minamino N."/>
            <person name="Mizutani M."/>
            <person name="Mizutani M."/>
            <person name="Mochizuki N."/>
            <person name="Monte I."/>
            <person name="Mosher R."/>
            <person name="Nagasaki H."/>
            <person name="Nakagami H."/>
            <person name="Naramoto S."/>
            <person name="Nishitani K."/>
            <person name="Ohtani M."/>
            <person name="Okamoto T."/>
            <person name="Okumura M."/>
            <person name="Phillips J."/>
            <person name="Pollak B."/>
            <person name="Reinders A."/>
            <person name="Roevekamp M."/>
            <person name="Sano R."/>
            <person name="Sawa S."/>
            <person name="Schmid M."/>
            <person name="Shirakawa M."/>
            <person name="Solano R."/>
            <person name="Spunde A."/>
            <person name="Suetsugu N."/>
            <person name="Sugano S."/>
            <person name="Sugiyama A."/>
            <person name="Sun R."/>
            <person name="Suzuki Y."/>
            <person name="Takenaka M."/>
            <person name="Takezawa D."/>
            <person name="Tomogane H."/>
            <person name="Tsuzuki M."/>
            <person name="Ueda T."/>
            <person name="Umeda M."/>
            <person name="Ward J."/>
            <person name="Watanabe Y."/>
            <person name="Yazaki K."/>
            <person name="Yokoyama R."/>
            <person name="Yoshitake Y."/>
            <person name="Yotsui I."/>
            <person name="Zachgo S."/>
            <person name="Schmutz J."/>
        </authorList>
    </citation>
    <scope>NUCLEOTIDE SEQUENCE [LARGE SCALE GENOMIC DNA]</scope>
    <source>
        <strain evidence="2">cv. B-3</strain>
    </source>
</reference>
<dbReference type="AlphaFoldDB" id="A0A398A7D3"/>
<name>A0A398A7D3_BRACM</name>
<proteinExistence type="predicted"/>
<evidence type="ECO:0000313" key="1">
    <source>
        <dbReference type="EMBL" id="RID71086.1"/>
    </source>
</evidence>
<protein>
    <submittedName>
        <fullName evidence="1">Uncharacterized protein</fullName>
    </submittedName>
</protein>
<dbReference type="Proteomes" id="UP000264353">
    <property type="component" value="Chromosome A3"/>
</dbReference>
<accession>A0A398A7D3</accession>